<sequence length="84" mass="9743">MTATVTGWQLALISCFITTSVFSFSSLILCIFEFVATWSSGPVEVHFFNPSSAQLYLNHRQNELDRPLHYWMKLDCRLRKSPTR</sequence>
<keyword evidence="1" id="KW-1133">Transmembrane helix</keyword>
<evidence type="ECO:0000313" key="3">
    <source>
        <dbReference type="Proteomes" id="UP000014500"/>
    </source>
</evidence>
<dbReference type="EnsemblMetazoa" id="SMAR000456-RA">
    <property type="protein sequence ID" value="SMAR000456-PA"/>
    <property type="gene ID" value="SMAR000456"/>
</dbReference>
<evidence type="ECO:0000256" key="1">
    <source>
        <dbReference type="SAM" id="Phobius"/>
    </source>
</evidence>
<reference evidence="3" key="1">
    <citation type="submission" date="2011-05" db="EMBL/GenBank/DDBJ databases">
        <authorList>
            <person name="Richards S.R."/>
            <person name="Qu J."/>
            <person name="Jiang H."/>
            <person name="Jhangiani S.N."/>
            <person name="Agravi P."/>
            <person name="Goodspeed R."/>
            <person name="Gross S."/>
            <person name="Mandapat C."/>
            <person name="Jackson L."/>
            <person name="Mathew T."/>
            <person name="Pu L."/>
            <person name="Thornton R."/>
            <person name="Saada N."/>
            <person name="Wilczek-Boney K.B."/>
            <person name="Lee S."/>
            <person name="Kovar C."/>
            <person name="Wu Y."/>
            <person name="Scherer S.E."/>
            <person name="Worley K.C."/>
            <person name="Muzny D.M."/>
            <person name="Gibbs R."/>
        </authorList>
    </citation>
    <scope>NUCLEOTIDE SEQUENCE</scope>
    <source>
        <strain evidence="3">Brora</strain>
    </source>
</reference>
<keyword evidence="1" id="KW-0472">Membrane</keyword>
<proteinExistence type="predicted"/>
<keyword evidence="3" id="KW-1185">Reference proteome</keyword>
<dbReference type="Proteomes" id="UP000014500">
    <property type="component" value="Unassembled WGS sequence"/>
</dbReference>
<name>T1IHX7_STRMM</name>
<accession>T1IHX7</accession>
<dbReference type="HOGENOM" id="CLU_2530318_0_0_1"/>
<reference evidence="2" key="2">
    <citation type="submission" date="2015-02" db="UniProtKB">
        <authorList>
            <consortium name="EnsemblMetazoa"/>
        </authorList>
    </citation>
    <scope>IDENTIFICATION</scope>
</reference>
<protein>
    <submittedName>
        <fullName evidence="2">Uncharacterized protein</fullName>
    </submittedName>
</protein>
<feature type="transmembrane region" description="Helical" evidence="1">
    <location>
        <begin position="6"/>
        <end position="32"/>
    </location>
</feature>
<dbReference type="EMBL" id="JH430043">
    <property type="status" value="NOT_ANNOTATED_CDS"/>
    <property type="molecule type" value="Genomic_DNA"/>
</dbReference>
<keyword evidence="1" id="KW-0812">Transmembrane</keyword>
<dbReference type="AlphaFoldDB" id="T1IHX7"/>
<evidence type="ECO:0000313" key="2">
    <source>
        <dbReference type="EnsemblMetazoa" id="SMAR000456-PA"/>
    </source>
</evidence>
<organism evidence="2 3">
    <name type="scientific">Strigamia maritima</name>
    <name type="common">European centipede</name>
    <name type="synonym">Geophilus maritimus</name>
    <dbReference type="NCBI Taxonomy" id="126957"/>
    <lineage>
        <taxon>Eukaryota</taxon>
        <taxon>Metazoa</taxon>
        <taxon>Ecdysozoa</taxon>
        <taxon>Arthropoda</taxon>
        <taxon>Myriapoda</taxon>
        <taxon>Chilopoda</taxon>
        <taxon>Pleurostigmophora</taxon>
        <taxon>Geophilomorpha</taxon>
        <taxon>Linotaeniidae</taxon>
        <taxon>Strigamia</taxon>
    </lineage>
</organism>